<protein>
    <submittedName>
        <fullName evidence="1">Uncharacterized protein</fullName>
    </submittedName>
</protein>
<dbReference type="InterPro" id="IPR029063">
    <property type="entry name" value="SAM-dependent_MTases_sf"/>
</dbReference>
<accession>A0A444YY15</accession>
<dbReference type="EMBL" id="SDMP01000015">
    <property type="protein sequence ID" value="RYR06827.1"/>
    <property type="molecule type" value="Genomic_DNA"/>
</dbReference>
<reference evidence="1 2" key="1">
    <citation type="submission" date="2019-01" db="EMBL/GenBank/DDBJ databases">
        <title>Sequencing of cultivated peanut Arachis hypogaea provides insights into genome evolution and oil improvement.</title>
        <authorList>
            <person name="Chen X."/>
        </authorList>
    </citation>
    <scope>NUCLEOTIDE SEQUENCE [LARGE SCALE GENOMIC DNA]</scope>
    <source>
        <strain evidence="2">cv. Fuhuasheng</strain>
        <tissue evidence="1">Leaves</tissue>
    </source>
</reference>
<sequence length="71" mass="8487">MTKLKLLQDKGVMTFLYGKLRDEKEWKKLLLDADFKDYRIFPSFGFRSLIKLYKPDMSSNKMKSYIKGVKD</sequence>
<dbReference type="SUPFAM" id="SSF53335">
    <property type="entry name" value="S-adenosyl-L-methionine-dependent methyltransferases"/>
    <property type="match status" value="1"/>
</dbReference>
<name>A0A444YY15_ARAHY</name>
<dbReference type="Proteomes" id="UP000289738">
    <property type="component" value="Chromosome B05"/>
</dbReference>
<dbReference type="Gene3D" id="3.40.50.150">
    <property type="entry name" value="Vaccinia Virus protein VP39"/>
    <property type="match status" value="1"/>
</dbReference>
<dbReference type="GO" id="GO:0008168">
    <property type="term" value="F:methyltransferase activity"/>
    <property type="evidence" value="ECO:0007669"/>
    <property type="project" value="InterPro"/>
</dbReference>
<evidence type="ECO:0000313" key="1">
    <source>
        <dbReference type="EMBL" id="RYR06827.1"/>
    </source>
</evidence>
<comment type="caution">
    <text evidence="1">The sequence shown here is derived from an EMBL/GenBank/DDBJ whole genome shotgun (WGS) entry which is preliminary data.</text>
</comment>
<organism evidence="1 2">
    <name type="scientific">Arachis hypogaea</name>
    <name type="common">Peanut</name>
    <dbReference type="NCBI Taxonomy" id="3818"/>
    <lineage>
        <taxon>Eukaryota</taxon>
        <taxon>Viridiplantae</taxon>
        <taxon>Streptophyta</taxon>
        <taxon>Embryophyta</taxon>
        <taxon>Tracheophyta</taxon>
        <taxon>Spermatophyta</taxon>
        <taxon>Magnoliopsida</taxon>
        <taxon>eudicotyledons</taxon>
        <taxon>Gunneridae</taxon>
        <taxon>Pentapetalae</taxon>
        <taxon>rosids</taxon>
        <taxon>fabids</taxon>
        <taxon>Fabales</taxon>
        <taxon>Fabaceae</taxon>
        <taxon>Papilionoideae</taxon>
        <taxon>50 kb inversion clade</taxon>
        <taxon>dalbergioids sensu lato</taxon>
        <taxon>Dalbergieae</taxon>
        <taxon>Pterocarpus clade</taxon>
        <taxon>Arachis</taxon>
    </lineage>
</organism>
<keyword evidence="2" id="KW-1185">Reference proteome</keyword>
<dbReference type="AlphaFoldDB" id="A0A444YY15"/>
<evidence type="ECO:0000313" key="2">
    <source>
        <dbReference type="Proteomes" id="UP000289738"/>
    </source>
</evidence>
<dbReference type="PROSITE" id="PS51683">
    <property type="entry name" value="SAM_OMT_II"/>
    <property type="match status" value="1"/>
</dbReference>
<proteinExistence type="predicted"/>
<gene>
    <name evidence="1" type="ORF">Ahy_B05g074147</name>
</gene>
<dbReference type="InterPro" id="IPR016461">
    <property type="entry name" value="COMT-like"/>
</dbReference>